<dbReference type="Gene3D" id="2.40.50.430">
    <property type="match status" value="1"/>
</dbReference>
<evidence type="ECO:0000259" key="3">
    <source>
        <dbReference type="Pfam" id="PF04042"/>
    </source>
</evidence>
<protein>
    <submittedName>
        <fullName evidence="5">DNA polymerase delta/II small subunit family</fullName>
    </submittedName>
</protein>
<dbReference type="EMBL" id="BDIP01000843">
    <property type="protein sequence ID" value="GIQ82869.1"/>
    <property type="molecule type" value="Genomic_DNA"/>
</dbReference>
<evidence type="ECO:0000313" key="7">
    <source>
        <dbReference type="Proteomes" id="UP000265618"/>
    </source>
</evidence>
<reference evidence="5 7" key="2">
    <citation type="journal article" date="2018" name="PLoS ONE">
        <title>The draft genome of Kipferlia bialata reveals reductive genome evolution in fornicate parasites.</title>
        <authorList>
            <person name="Tanifuji G."/>
            <person name="Takabayashi S."/>
            <person name="Kume K."/>
            <person name="Takagi M."/>
            <person name="Nakayama T."/>
            <person name="Kamikawa R."/>
            <person name="Inagaki Y."/>
            <person name="Hashimoto T."/>
        </authorList>
    </citation>
    <scope>NUCLEOTIDE SEQUENCE [LARGE SCALE GENOMIC DNA]</scope>
    <source>
        <strain evidence="5">NY0173</strain>
    </source>
</reference>
<comment type="similarity">
    <text evidence="1">Belongs to the DNA polymerase delta/II small subunit family.</text>
</comment>
<evidence type="ECO:0000313" key="6">
    <source>
        <dbReference type="EMBL" id="GIQ84552.1"/>
    </source>
</evidence>
<evidence type="ECO:0000256" key="1">
    <source>
        <dbReference type="ARBA" id="ARBA00006035"/>
    </source>
</evidence>
<dbReference type="InterPro" id="IPR024826">
    <property type="entry name" value="DNA_pol_delta/II_ssu"/>
</dbReference>
<dbReference type="InterPro" id="IPR040663">
    <property type="entry name" value="DNA_pol_D_N"/>
</dbReference>
<accession>A0A9K3CT75</accession>
<keyword evidence="7" id="KW-1185">Reference proteome</keyword>
<evidence type="ECO:0000313" key="5">
    <source>
        <dbReference type="EMBL" id="GIQ82869.1"/>
    </source>
</evidence>
<dbReference type="GO" id="GO:0003677">
    <property type="term" value="F:DNA binding"/>
    <property type="evidence" value="ECO:0007669"/>
    <property type="project" value="InterPro"/>
</dbReference>
<gene>
    <name evidence="5" type="ORF">KIPB_004088</name>
    <name evidence="6" type="ORF">KIPB_006066</name>
</gene>
<sequence>MGGGGGGGVLIGVVAKQFSLKKTVIDTYASLDAFELPRLLEGKYYQTSDVVTLCDPQSIIVLHSHEEGEAQEVKMETEEGEEGVDLHEMPCGVVVALRGRVTSDSAFLVQDTLYPRPLPTPSATPAPPSLSLPVEDGTAPSPLLLCLNHISLASALPPPLTMLSNIVTGVAPCPEALRPLLSRVQATVLMGGMLAPPEESETGRQALSEADVSRAVTFAGLVAPVEALDSLLANLTGNLPVLALPSTEDPVPRGLPQPAINRVLLPSASRFGNMHLGTNPCTAEVACAPLSLSSRVTFIGEEVVADIAGQTPLTPMQALCRLASFCHLAPTAPDTLDMFPAPADNLCLCKGADDEPVLPSLLVAPSGDPKVTVGERQTVMVGDHEMTCVIVPSYKGTGCVSLLDPFSGQVHTLKIGM</sequence>
<dbReference type="PANTHER" id="PTHR10416:SF0">
    <property type="entry name" value="DNA POLYMERASE DELTA SUBUNIT 2"/>
    <property type="match status" value="1"/>
</dbReference>
<dbReference type="PANTHER" id="PTHR10416">
    <property type="entry name" value="DNA POLYMERASE DELTA SUBUNIT 2"/>
    <property type="match status" value="1"/>
</dbReference>
<dbReference type="EMBL" id="BDIP01001511">
    <property type="protein sequence ID" value="GIQ84552.1"/>
    <property type="molecule type" value="Genomic_DNA"/>
</dbReference>
<feature type="domain" description="DNA polymerase delta subunit OB-fold" evidence="4">
    <location>
        <begin position="9"/>
        <end position="111"/>
    </location>
</feature>
<dbReference type="Gene3D" id="3.60.21.50">
    <property type="match status" value="1"/>
</dbReference>
<organism evidence="5 7">
    <name type="scientific">Kipferlia bialata</name>
    <dbReference type="NCBI Taxonomy" id="797122"/>
    <lineage>
        <taxon>Eukaryota</taxon>
        <taxon>Metamonada</taxon>
        <taxon>Carpediemonas-like organisms</taxon>
        <taxon>Kipferlia</taxon>
    </lineage>
</organism>
<dbReference type="GO" id="GO:0043625">
    <property type="term" value="C:delta DNA polymerase complex"/>
    <property type="evidence" value="ECO:0007669"/>
    <property type="project" value="TreeGrafter"/>
</dbReference>
<evidence type="ECO:0000256" key="2">
    <source>
        <dbReference type="ARBA" id="ARBA00022705"/>
    </source>
</evidence>
<dbReference type="Proteomes" id="UP000265618">
    <property type="component" value="Unassembled WGS sequence"/>
</dbReference>
<dbReference type="Pfam" id="PF18018">
    <property type="entry name" value="DNA_pol_D_N"/>
    <property type="match status" value="1"/>
</dbReference>
<dbReference type="AlphaFoldDB" id="A0A9K3CT75"/>
<dbReference type="GO" id="GO:0006271">
    <property type="term" value="P:DNA strand elongation involved in DNA replication"/>
    <property type="evidence" value="ECO:0007669"/>
    <property type="project" value="TreeGrafter"/>
</dbReference>
<dbReference type="Pfam" id="PF04042">
    <property type="entry name" value="DNA_pol_E_B"/>
    <property type="match status" value="1"/>
</dbReference>
<name>A0A9K3CT75_9EUKA</name>
<evidence type="ECO:0000259" key="4">
    <source>
        <dbReference type="Pfam" id="PF18018"/>
    </source>
</evidence>
<dbReference type="OrthoDB" id="3763at2759"/>
<feature type="domain" description="DNA polymerase alpha/delta/epsilon subunit B" evidence="3">
    <location>
        <begin position="163"/>
        <end position="366"/>
    </location>
</feature>
<dbReference type="InterPro" id="IPR007185">
    <property type="entry name" value="DNA_pol_a/d/e_bsu"/>
</dbReference>
<reference evidence="5" key="1">
    <citation type="submission" date="2016-10" db="EMBL/GenBank/DDBJ databases">
        <authorList>
            <person name="Tanifuji G."/>
            <person name="Kume K."/>
            <person name="Nakayama T."/>
            <person name="Takabayashi S."/>
            <person name="Hashimoto T."/>
        </authorList>
    </citation>
    <scope>NUCLEOTIDE SEQUENCE</scope>
    <source>
        <strain evidence="5">NY0173</strain>
    </source>
</reference>
<comment type="caution">
    <text evidence="5">The sequence shown here is derived from an EMBL/GenBank/DDBJ whole genome shotgun (WGS) entry which is preliminary data.</text>
</comment>
<proteinExistence type="inferred from homology"/>
<keyword evidence="2" id="KW-0235">DNA replication</keyword>